<protein>
    <submittedName>
        <fullName evidence="2">Jg7451 protein</fullName>
    </submittedName>
</protein>
<comment type="caution">
    <text evidence="2">The sequence shown here is derived from an EMBL/GenBank/DDBJ whole genome shotgun (WGS) entry which is preliminary data.</text>
</comment>
<organism evidence="2 3">
    <name type="scientific">Pararge aegeria aegeria</name>
    <dbReference type="NCBI Taxonomy" id="348720"/>
    <lineage>
        <taxon>Eukaryota</taxon>
        <taxon>Metazoa</taxon>
        <taxon>Ecdysozoa</taxon>
        <taxon>Arthropoda</taxon>
        <taxon>Hexapoda</taxon>
        <taxon>Insecta</taxon>
        <taxon>Pterygota</taxon>
        <taxon>Neoptera</taxon>
        <taxon>Endopterygota</taxon>
        <taxon>Lepidoptera</taxon>
        <taxon>Glossata</taxon>
        <taxon>Ditrysia</taxon>
        <taxon>Papilionoidea</taxon>
        <taxon>Nymphalidae</taxon>
        <taxon>Satyrinae</taxon>
        <taxon>Satyrini</taxon>
        <taxon>Parargina</taxon>
        <taxon>Pararge</taxon>
    </lineage>
</organism>
<feature type="region of interest" description="Disordered" evidence="1">
    <location>
        <begin position="1"/>
        <end position="38"/>
    </location>
</feature>
<reference evidence="2" key="1">
    <citation type="submission" date="2022-03" db="EMBL/GenBank/DDBJ databases">
        <authorList>
            <person name="Lindestad O."/>
        </authorList>
    </citation>
    <scope>NUCLEOTIDE SEQUENCE</scope>
</reference>
<feature type="compositionally biased region" description="Polar residues" evidence="1">
    <location>
        <begin position="29"/>
        <end position="38"/>
    </location>
</feature>
<accession>A0A8S4QYB4</accession>
<dbReference type="Proteomes" id="UP000838756">
    <property type="component" value="Unassembled WGS sequence"/>
</dbReference>
<evidence type="ECO:0000256" key="1">
    <source>
        <dbReference type="SAM" id="MobiDB-lite"/>
    </source>
</evidence>
<dbReference type="EMBL" id="CAKXAJ010022455">
    <property type="protein sequence ID" value="CAH2227110.1"/>
    <property type="molecule type" value="Genomic_DNA"/>
</dbReference>
<proteinExistence type="predicted"/>
<dbReference type="AlphaFoldDB" id="A0A8S4QYB4"/>
<name>A0A8S4QYB4_9NEOP</name>
<evidence type="ECO:0000313" key="2">
    <source>
        <dbReference type="EMBL" id="CAH2227110.1"/>
    </source>
</evidence>
<gene>
    <name evidence="2" type="primary">jg7451</name>
    <name evidence="2" type="ORF">PAEG_LOCUS7644</name>
</gene>
<keyword evidence="3" id="KW-1185">Reference proteome</keyword>
<sequence>MENSVARSEGSLKADQTPNAFNGEVSFDTVDSSNTNELKNPTRVKRCLAWLFGGECNQRSQPSNNYKIGNGHHNKNHVEIHEAPRTRNNDYWWWY</sequence>
<evidence type="ECO:0000313" key="3">
    <source>
        <dbReference type="Proteomes" id="UP000838756"/>
    </source>
</evidence>